<sequence length="186" mass="21686">MKKIWSEFVLKSQSLVGNLENQSILNIYEEATDVMAFADNFLSYYAFIFIMVSMYGLFWFTYIFAISISEDYYSYIFIVFGMAYHMLVLLSVILPAAAVNEAAEMSKSNILFMKSWIPKFCRDSKIYLRQKLRPKVEMTLWKIYKVDKSFLISLFGTLLTYGMLLGTLGSVRNQKNISLQECMKKE</sequence>
<gene>
    <name evidence="2" type="ORF">AVEN_163016_1</name>
</gene>
<keyword evidence="1" id="KW-0472">Membrane</keyword>
<dbReference type="EMBL" id="BGPR01000130">
    <property type="protein sequence ID" value="GBL97571.1"/>
    <property type="molecule type" value="Genomic_DNA"/>
</dbReference>
<keyword evidence="3" id="KW-1185">Reference proteome</keyword>
<name>A0A4Y2BZ97_ARAVE</name>
<feature type="transmembrane region" description="Helical" evidence="1">
    <location>
        <begin position="150"/>
        <end position="171"/>
    </location>
</feature>
<evidence type="ECO:0000256" key="1">
    <source>
        <dbReference type="SAM" id="Phobius"/>
    </source>
</evidence>
<evidence type="ECO:0000313" key="2">
    <source>
        <dbReference type="EMBL" id="GBL97571.1"/>
    </source>
</evidence>
<feature type="transmembrane region" description="Helical" evidence="1">
    <location>
        <begin position="44"/>
        <end position="65"/>
    </location>
</feature>
<protein>
    <submittedName>
        <fullName evidence="2">Uncharacterized protein</fullName>
    </submittedName>
</protein>
<accession>A0A4Y2BZ97</accession>
<dbReference type="OrthoDB" id="6468833at2759"/>
<reference evidence="2 3" key="1">
    <citation type="journal article" date="2019" name="Sci. Rep.">
        <title>Orb-weaving spider Araneus ventricosus genome elucidates the spidroin gene catalogue.</title>
        <authorList>
            <person name="Kono N."/>
            <person name="Nakamura H."/>
            <person name="Ohtoshi R."/>
            <person name="Moran D.A.P."/>
            <person name="Shinohara A."/>
            <person name="Yoshida Y."/>
            <person name="Fujiwara M."/>
            <person name="Mori M."/>
            <person name="Tomita M."/>
            <person name="Arakawa K."/>
        </authorList>
    </citation>
    <scope>NUCLEOTIDE SEQUENCE [LARGE SCALE GENOMIC DNA]</scope>
</reference>
<dbReference type="Proteomes" id="UP000499080">
    <property type="component" value="Unassembled WGS sequence"/>
</dbReference>
<evidence type="ECO:0000313" key="3">
    <source>
        <dbReference type="Proteomes" id="UP000499080"/>
    </source>
</evidence>
<dbReference type="AlphaFoldDB" id="A0A4Y2BZ97"/>
<feature type="transmembrane region" description="Helical" evidence="1">
    <location>
        <begin position="72"/>
        <end position="98"/>
    </location>
</feature>
<organism evidence="2 3">
    <name type="scientific">Araneus ventricosus</name>
    <name type="common">Orbweaver spider</name>
    <name type="synonym">Epeira ventricosa</name>
    <dbReference type="NCBI Taxonomy" id="182803"/>
    <lineage>
        <taxon>Eukaryota</taxon>
        <taxon>Metazoa</taxon>
        <taxon>Ecdysozoa</taxon>
        <taxon>Arthropoda</taxon>
        <taxon>Chelicerata</taxon>
        <taxon>Arachnida</taxon>
        <taxon>Araneae</taxon>
        <taxon>Araneomorphae</taxon>
        <taxon>Entelegynae</taxon>
        <taxon>Araneoidea</taxon>
        <taxon>Araneidae</taxon>
        <taxon>Araneus</taxon>
    </lineage>
</organism>
<keyword evidence="1" id="KW-0812">Transmembrane</keyword>
<comment type="caution">
    <text evidence="2">The sequence shown here is derived from an EMBL/GenBank/DDBJ whole genome shotgun (WGS) entry which is preliminary data.</text>
</comment>
<proteinExistence type="predicted"/>
<keyword evidence="1" id="KW-1133">Transmembrane helix</keyword>